<organism evidence="2 5">
    <name type="scientific">Aureobasidium melanogenum</name>
    <name type="common">Aureobasidium pullulans var. melanogenum</name>
    <dbReference type="NCBI Taxonomy" id="46634"/>
    <lineage>
        <taxon>Eukaryota</taxon>
        <taxon>Fungi</taxon>
        <taxon>Dikarya</taxon>
        <taxon>Ascomycota</taxon>
        <taxon>Pezizomycotina</taxon>
        <taxon>Dothideomycetes</taxon>
        <taxon>Dothideomycetidae</taxon>
        <taxon>Dothideales</taxon>
        <taxon>Saccotheciaceae</taxon>
        <taxon>Aureobasidium</taxon>
    </lineage>
</organism>
<dbReference type="EMBL" id="JAHFXS010001999">
    <property type="protein sequence ID" value="KAG9974442.1"/>
    <property type="molecule type" value="Genomic_DNA"/>
</dbReference>
<protein>
    <submittedName>
        <fullName evidence="2">Uncharacterized protein</fullName>
    </submittedName>
</protein>
<comment type="caution">
    <text evidence="2">The sequence shown here is derived from an EMBL/GenBank/DDBJ whole genome shotgun (WGS) entry which is preliminary data.</text>
</comment>
<evidence type="ECO:0000313" key="3">
    <source>
        <dbReference type="EMBL" id="KAG9974442.1"/>
    </source>
</evidence>
<dbReference type="Proteomes" id="UP000729357">
    <property type="component" value="Unassembled WGS sequence"/>
</dbReference>
<feature type="compositionally biased region" description="Basic residues" evidence="1">
    <location>
        <begin position="91"/>
        <end position="105"/>
    </location>
</feature>
<dbReference type="OrthoDB" id="4828117at2759"/>
<gene>
    <name evidence="2" type="ORF">KCU76_g16574</name>
    <name evidence="3" type="ORF">KCU98_g11994</name>
</gene>
<dbReference type="AlphaFoldDB" id="A0A9P8J0J3"/>
<proteinExistence type="predicted"/>
<feature type="compositionally biased region" description="Low complexity" evidence="1">
    <location>
        <begin position="70"/>
        <end position="81"/>
    </location>
</feature>
<dbReference type="EMBL" id="JAHFXF010001202">
    <property type="protein sequence ID" value="KAG9673106.1"/>
    <property type="molecule type" value="Genomic_DNA"/>
</dbReference>
<feature type="non-terminal residue" evidence="2">
    <location>
        <position position="131"/>
    </location>
</feature>
<reference evidence="2" key="1">
    <citation type="journal article" date="2021" name="J Fungi (Basel)">
        <title>Virulence traits and population genomics of the black yeast Aureobasidium melanogenum.</title>
        <authorList>
            <person name="Cernosa A."/>
            <person name="Sun X."/>
            <person name="Gostincar C."/>
            <person name="Fang C."/>
            <person name="Gunde-Cimerman N."/>
            <person name="Song Z."/>
        </authorList>
    </citation>
    <scope>NUCLEOTIDE SEQUENCE</scope>
    <source>
        <strain evidence="3">EXF-9298</strain>
        <strain evidence="2">EXF-9911</strain>
    </source>
</reference>
<sequence>MPDWKNIEVVERLMAALVAANGCKVDCQAVARYFNESYDTVEKKFRIYKKAAQALAEEAEAAGRLDMNMKKSAGGKKTTATPKKDAVKSGRVTKRAPKTPSKLKRVNSDDDEEDEEMGNAGTTAGAADEEV</sequence>
<name>A0A9P8J0J3_AURME</name>
<accession>A0A9P8J0J3</accession>
<keyword evidence="4" id="KW-1185">Reference proteome</keyword>
<evidence type="ECO:0000313" key="2">
    <source>
        <dbReference type="EMBL" id="KAG9673106.1"/>
    </source>
</evidence>
<feature type="region of interest" description="Disordered" evidence="1">
    <location>
        <begin position="66"/>
        <end position="131"/>
    </location>
</feature>
<evidence type="ECO:0000256" key="1">
    <source>
        <dbReference type="SAM" id="MobiDB-lite"/>
    </source>
</evidence>
<reference evidence="2" key="2">
    <citation type="submission" date="2021-08" db="EMBL/GenBank/DDBJ databases">
        <authorList>
            <person name="Gostincar C."/>
            <person name="Sun X."/>
            <person name="Song Z."/>
            <person name="Gunde-Cimerman N."/>
        </authorList>
    </citation>
    <scope>NUCLEOTIDE SEQUENCE</scope>
    <source>
        <strain evidence="3">EXF-9298</strain>
        <strain evidence="2">EXF-9911</strain>
    </source>
</reference>
<evidence type="ECO:0000313" key="5">
    <source>
        <dbReference type="Proteomes" id="UP000779574"/>
    </source>
</evidence>
<dbReference type="Proteomes" id="UP000779574">
    <property type="component" value="Unassembled WGS sequence"/>
</dbReference>
<evidence type="ECO:0000313" key="4">
    <source>
        <dbReference type="Proteomes" id="UP000729357"/>
    </source>
</evidence>